<evidence type="ECO:0000313" key="3">
    <source>
        <dbReference type="Proteomes" id="UP000503462"/>
    </source>
</evidence>
<evidence type="ECO:0000313" key="2">
    <source>
        <dbReference type="EMBL" id="QIW96424.1"/>
    </source>
</evidence>
<dbReference type="InterPro" id="IPR011051">
    <property type="entry name" value="RmlC_Cupin_sf"/>
</dbReference>
<protein>
    <recommendedName>
        <fullName evidence="1">Cupin type-2 domain-containing protein</fullName>
    </recommendedName>
</protein>
<sequence>MADWLPIPDAPLSFVPVKAGEVLRLGQVTVRVLEDGSHTDNRLGVCELILPPKTPGPPPHWHEMHDETFMVTKGTVRFHVPDKDQPGKDKEIIDAQVGDFVALPTRSPHTFSNPSNEESRVHFTATPAFYINYFKLLSTLGKPGEPMPAEANMQAMALYATKLVDNQPRKPQ</sequence>
<dbReference type="PANTHER" id="PTHR36440">
    <property type="entry name" value="PUTATIVE (AFU_ORTHOLOGUE AFUA_8G07350)-RELATED"/>
    <property type="match status" value="1"/>
</dbReference>
<dbReference type="InterPro" id="IPR053146">
    <property type="entry name" value="QDO-like"/>
</dbReference>
<dbReference type="EMBL" id="CP051139">
    <property type="protein sequence ID" value="QIW96424.1"/>
    <property type="molecule type" value="Genomic_DNA"/>
</dbReference>
<dbReference type="InterPro" id="IPR013096">
    <property type="entry name" value="Cupin_2"/>
</dbReference>
<dbReference type="OrthoDB" id="4124983at2759"/>
<dbReference type="SUPFAM" id="SSF51182">
    <property type="entry name" value="RmlC-like cupins"/>
    <property type="match status" value="1"/>
</dbReference>
<dbReference type="Gene3D" id="2.60.120.10">
    <property type="entry name" value="Jelly Rolls"/>
    <property type="match status" value="1"/>
</dbReference>
<dbReference type="InterPro" id="IPR014710">
    <property type="entry name" value="RmlC-like_jellyroll"/>
</dbReference>
<gene>
    <name evidence="2" type="ORF">AMS68_001942</name>
</gene>
<accession>A0A6H0XP70</accession>
<feature type="domain" description="Cupin type-2" evidence="1">
    <location>
        <begin position="49"/>
        <end position="121"/>
    </location>
</feature>
<dbReference type="Proteomes" id="UP000503462">
    <property type="component" value="Chromosome 1"/>
</dbReference>
<dbReference type="PANTHER" id="PTHR36440:SF1">
    <property type="entry name" value="PUTATIVE (AFU_ORTHOLOGUE AFUA_8G07350)-RELATED"/>
    <property type="match status" value="1"/>
</dbReference>
<keyword evidence="3" id="KW-1185">Reference proteome</keyword>
<proteinExistence type="predicted"/>
<organism evidence="2 3">
    <name type="scientific">Peltaster fructicola</name>
    <dbReference type="NCBI Taxonomy" id="286661"/>
    <lineage>
        <taxon>Eukaryota</taxon>
        <taxon>Fungi</taxon>
        <taxon>Dikarya</taxon>
        <taxon>Ascomycota</taxon>
        <taxon>Pezizomycotina</taxon>
        <taxon>Dothideomycetes</taxon>
        <taxon>Dothideomycetes incertae sedis</taxon>
        <taxon>Peltaster</taxon>
    </lineage>
</organism>
<reference evidence="2 3" key="1">
    <citation type="journal article" date="2016" name="Sci. Rep.">
        <title>Peltaster fructicola genome reveals evolution from an invasive phytopathogen to an ectophytic parasite.</title>
        <authorList>
            <person name="Xu C."/>
            <person name="Chen H."/>
            <person name="Gleason M.L."/>
            <person name="Xu J.R."/>
            <person name="Liu H."/>
            <person name="Zhang R."/>
            <person name="Sun G."/>
        </authorList>
    </citation>
    <scope>NUCLEOTIDE SEQUENCE [LARGE SCALE GENOMIC DNA]</scope>
    <source>
        <strain evidence="2 3">LNHT1506</strain>
    </source>
</reference>
<dbReference type="Pfam" id="PF07883">
    <property type="entry name" value="Cupin_2"/>
    <property type="match status" value="1"/>
</dbReference>
<dbReference type="AlphaFoldDB" id="A0A6H0XP70"/>
<evidence type="ECO:0000259" key="1">
    <source>
        <dbReference type="Pfam" id="PF07883"/>
    </source>
</evidence>
<name>A0A6H0XP70_9PEZI</name>